<dbReference type="PANTHER" id="PTHR22642">
    <property type="entry name" value="IMIDAZOLONEPROPIONASE"/>
    <property type="match status" value="1"/>
</dbReference>
<dbReference type="InterPro" id="IPR033932">
    <property type="entry name" value="YtcJ-like"/>
</dbReference>
<organism evidence="6 7">
    <name type="scientific">Hymenobacter ginkgonis</name>
    <dbReference type="NCBI Taxonomy" id="2682976"/>
    <lineage>
        <taxon>Bacteria</taxon>
        <taxon>Pseudomonadati</taxon>
        <taxon>Bacteroidota</taxon>
        <taxon>Cytophagia</taxon>
        <taxon>Cytophagales</taxon>
        <taxon>Hymenobacteraceae</taxon>
        <taxon>Hymenobacter</taxon>
    </lineage>
</organism>
<proteinExistence type="predicted"/>
<dbReference type="InterPro" id="IPR054418">
    <property type="entry name" value="MQNX/HUTI_composite_N"/>
</dbReference>
<dbReference type="GO" id="GO:0046872">
    <property type="term" value="F:metal ion binding"/>
    <property type="evidence" value="ECO:0007669"/>
    <property type="project" value="UniProtKB-KW"/>
</dbReference>
<accession>A0A7K1TK25</accession>
<comment type="caution">
    <text evidence="6">The sequence shown here is derived from an EMBL/GenBank/DDBJ whole genome shotgun (WGS) entry which is preliminary data.</text>
</comment>
<keyword evidence="2 6" id="KW-0378">Hydrolase</keyword>
<dbReference type="Pfam" id="PF22039">
    <property type="entry name" value="HUTI_composite_bact"/>
    <property type="match status" value="1"/>
</dbReference>
<evidence type="ECO:0000313" key="6">
    <source>
        <dbReference type="EMBL" id="MVN78713.1"/>
    </source>
</evidence>
<gene>
    <name evidence="6" type="ORF">GO988_20460</name>
</gene>
<evidence type="ECO:0000259" key="4">
    <source>
        <dbReference type="Pfam" id="PF07969"/>
    </source>
</evidence>
<keyword evidence="3" id="KW-0862">Zinc</keyword>
<dbReference type="Gene3D" id="3.20.20.140">
    <property type="entry name" value="Metal-dependent hydrolases"/>
    <property type="match status" value="1"/>
</dbReference>
<dbReference type="Pfam" id="PF07969">
    <property type="entry name" value="Amidohydro_3"/>
    <property type="match status" value="1"/>
</dbReference>
<protein>
    <submittedName>
        <fullName evidence="6">Amidohydrolase family protein</fullName>
    </submittedName>
</protein>
<evidence type="ECO:0000256" key="3">
    <source>
        <dbReference type="ARBA" id="ARBA00022833"/>
    </source>
</evidence>
<dbReference type="Gene3D" id="3.10.310.70">
    <property type="match status" value="1"/>
</dbReference>
<feature type="domain" description="Aminodeoxyfutalosine deaminase/Imidazolonepropionase-like composite" evidence="5">
    <location>
        <begin position="50"/>
        <end position="71"/>
    </location>
</feature>
<keyword evidence="7" id="KW-1185">Reference proteome</keyword>
<evidence type="ECO:0000259" key="5">
    <source>
        <dbReference type="Pfam" id="PF22039"/>
    </source>
</evidence>
<evidence type="ECO:0000256" key="2">
    <source>
        <dbReference type="ARBA" id="ARBA00022801"/>
    </source>
</evidence>
<name>A0A7K1TK25_9BACT</name>
<dbReference type="Proteomes" id="UP000441336">
    <property type="component" value="Unassembled WGS sequence"/>
</dbReference>
<sequence length="558" mass="61122">MQLVYKLGSAFCLLAALGVESCQSKRESVDLLVTNATVYTVDSTFSKAQAFAVRDGRFVAVGTTADLQRRYQAAQTVDAQEQFIYPGFYDAHCHFYRYALGLRSANLVGATSWAETVGRLSQHRQQQPGATWLTGRGWDQNDWPGQRYPTKDTLDKLFPNVPVLIARVDGHAALANQKALDLAGVTATTPISGGVIGRDAQGRLTGLLVDNAVKLVAAKIPEPSPAEADAALLQGQQNCLAVGLTSLADAGLNKPDIDRMAALQQAGKLHLRLYTMLNPTPENKAYYLPKGPYFSDNLTISAFKVYADGALGSRGASLLAPYTDRPAERGFLLQHPEYYRALAKELAATKFQMNTHAIGDSSNRLLLDIYGAALHGQPDRRWRIEHAQVVSRADVPKFGQYHIVPSVQPTHATSDMYWAGERLGAQRLKYAYAYQDLLKQYGQVALGSDFPVEDINPLYGFHAAVARQDAKNFPAGGFQPENALTREQALRGMTTWAAHAAFEDKRKGQIKPGMLADFVILKTDLLTAPNEQLRTAPVQQTWIGGKQVFTAKNQAIKN</sequence>
<dbReference type="SUPFAM" id="SSF51338">
    <property type="entry name" value="Composite domain of metallo-dependent hydrolases"/>
    <property type="match status" value="1"/>
</dbReference>
<dbReference type="InterPro" id="IPR013108">
    <property type="entry name" value="Amidohydro_3"/>
</dbReference>
<dbReference type="GO" id="GO:0016810">
    <property type="term" value="F:hydrolase activity, acting on carbon-nitrogen (but not peptide) bonds"/>
    <property type="evidence" value="ECO:0007669"/>
    <property type="project" value="InterPro"/>
</dbReference>
<dbReference type="RefSeq" id="WP_157569099.1">
    <property type="nucleotide sequence ID" value="NZ_WQKZ01000006.1"/>
</dbReference>
<dbReference type="AlphaFoldDB" id="A0A7K1TK25"/>
<feature type="domain" description="Amidohydrolase 3" evidence="4">
    <location>
        <begin position="75"/>
        <end position="549"/>
    </location>
</feature>
<reference evidence="6 7" key="1">
    <citation type="submission" date="2019-12" db="EMBL/GenBank/DDBJ databases">
        <title>Hymenobacter sp. HMF4947 Genome sequencing and assembly.</title>
        <authorList>
            <person name="Kang H."/>
            <person name="Cha I."/>
            <person name="Kim H."/>
            <person name="Joh K."/>
        </authorList>
    </citation>
    <scope>NUCLEOTIDE SEQUENCE [LARGE SCALE GENOMIC DNA]</scope>
    <source>
        <strain evidence="6 7">HMF4947</strain>
    </source>
</reference>
<dbReference type="Gene3D" id="2.30.40.10">
    <property type="entry name" value="Urease, subunit C, domain 1"/>
    <property type="match status" value="1"/>
</dbReference>
<dbReference type="EMBL" id="WQKZ01000006">
    <property type="protein sequence ID" value="MVN78713.1"/>
    <property type="molecule type" value="Genomic_DNA"/>
</dbReference>
<dbReference type="SUPFAM" id="SSF51556">
    <property type="entry name" value="Metallo-dependent hydrolases"/>
    <property type="match status" value="1"/>
</dbReference>
<dbReference type="InterPro" id="IPR011059">
    <property type="entry name" value="Metal-dep_hydrolase_composite"/>
</dbReference>
<dbReference type="CDD" id="cd01300">
    <property type="entry name" value="YtcJ_like"/>
    <property type="match status" value="1"/>
</dbReference>
<keyword evidence="1" id="KW-0479">Metal-binding</keyword>
<dbReference type="PANTHER" id="PTHR22642:SF2">
    <property type="entry name" value="PROTEIN LONG AFTER FAR-RED 3"/>
    <property type="match status" value="1"/>
</dbReference>
<evidence type="ECO:0000256" key="1">
    <source>
        <dbReference type="ARBA" id="ARBA00022723"/>
    </source>
</evidence>
<dbReference type="InterPro" id="IPR032466">
    <property type="entry name" value="Metal_Hydrolase"/>
</dbReference>
<evidence type="ECO:0000313" key="7">
    <source>
        <dbReference type="Proteomes" id="UP000441336"/>
    </source>
</evidence>